<dbReference type="InterPro" id="IPR037278">
    <property type="entry name" value="ARFGAP/RecO"/>
</dbReference>
<dbReference type="Pfam" id="PF11967">
    <property type="entry name" value="RecO_N"/>
    <property type="match status" value="1"/>
</dbReference>
<dbReference type="RefSeq" id="WP_110794586.1">
    <property type="nucleotide sequence ID" value="NZ_KZ826481.1"/>
</dbReference>
<evidence type="ECO:0000256" key="7">
    <source>
        <dbReference type="HAMAP-Rule" id="MF_00201"/>
    </source>
</evidence>
<gene>
    <name evidence="7" type="primary">recO</name>
    <name evidence="9" type="ORF">DI396_02790</name>
</gene>
<dbReference type="NCBIfam" id="TIGR00613">
    <property type="entry name" value="reco"/>
    <property type="match status" value="1"/>
</dbReference>
<dbReference type="HAMAP" id="MF_00201">
    <property type="entry name" value="RecO"/>
    <property type="match status" value="1"/>
</dbReference>
<sequence>MEWRDQGILLSARPYGETGAILEMFTPEHGRHAGVMRGGASRKMAPILQAGAQLDLHWSARLEDHLGTFKAEPMRSRTASAMASRLSLAGLNTVTALLRFCLPERQAYPALYARTETLLDLLPEIALWPLAYLQWEMALLDEMGFGLDLSCCAVTGAVEDLAYVSPRTGRAVSAAGAGDWAARLLPLPPIMLGQGRAPDAEIAAGLRVTGHFLMQNLAPQIAQKPLPEARARFIQRFERGLVAD</sequence>
<dbReference type="InterPro" id="IPR012340">
    <property type="entry name" value="NA-bd_OB-fold"/>
</dbReference>
<keyword evidence="10" id="KW-1185">Reference proteome</keyword>
<evidence type="ECO:0000313" key="10">
    <source>
        <dbReference type="Proteomes" id="UP000248012"/>
    </source>
</evidence>
<dbReference type="Pfam" id="PF02565">
    <property type="entry name" value="RecO_C"/>
    <property type="match status" value="1"/>
</dbReference>
<dbReference type="SUPFAM" id="SSF50249">
    <property type="entry name" value="Nucleic acid-binding proteins"/>
    <property type="match status" value="1"/>
</dbReference>
<dbReference type="EMBL" id="QFVT01000002">
    <property type="protein sequence ID" value="PYC49009.1"/>
    <property type="molecule type" value="Genomic_DNA"/>
</dbReference>
<dbReference type="OrthoDB" id="9804792at2"/>
<dbReference type="Gene3D" id="2.40.50.140">
    <property type="entry name" value="Nucleic acid-binding proteins"/>
    <property type="match status" value="1"/>
</dbReference>
<reference evidence="9 10" key="1">
    <citation type="submission" date="2018-05" db="EMBL/GenBank/DDBJ databases">
        <title>Oceanovita maritima gen. nov., sp. nov., a marine bacterium in the family Rhodobacteraceae isolated from surface seawater of Lundu port Xiamen, China.</title>
        <authorList>
            <person name="Hetharua B.H."/>
            <person name="Min D."/>
            <person name="Liao H."/>
            <person name="Tian Y."/>
        </authorList>
    </citation>
    <scope>NUCLEOTIDE SEQUENCE [LARGE SCALE GENOMIC DNA]</scope>
    <source>
        <strain evidence="9 10">FSX-11</strain>
    </source>
</reference>
<protein>
    <recommendedName>
        <fullName evidence="2 7">DNA repair protein RecO</fullName>
    </recommendedName>
    <alternativeName>
        <fullName evidence="6 7">Recombination protein O</fullName>
    </alternativeName>
</protein>
<keyword evidence="5 7" id="KW-0234">DNA repair</keyword>
<keyword evidence="3 7" id="KW-0227">DNA damage</keyword>
<comment type="similarity">
    <text evidence="1 7">Belongs to the RecO family.</text>
</comment>
<accession>A0A2V4MU21</accession>
<evidence type="ECO:0000256" key="5">
    <source>
        <dbReference type="ARBA" id="ARBA00023204"/>
    </source>
</evidence>
<feature type="domain" description="DNA replication/recombination mediator RecO N-terminal" evidence="8">
    <location>
        <begin position="1"/>
        <end position="75"/>
    </location>
</feature>
<dbReference type="InterPro" id="IPR022572">
    <property type="entry name" value="DNA_rep/recomb_RecO_N"/>
</dbReference>
<keyword evidence="4 7" id="KW-0233">DNA recombination</keyword>
<dbReference type="AlphaFoldDB" id="A0A2V4MU21"/>
<dbReference type="InterPro" id="IPR003717">
    <property type="entry name" value="RecO"/>
</dbReference>
<dbReference type="SUPFAM" id="SSF57863">
    <property type="entry name" value="ArfGap/RecO-like zinc finger"/>
    <property type="match status" value="1"/>
</dbReference>
<evidence type="ECO:0000256" key="2">
    <source>
        <dbReference type="ARBA" id="ARBA00021310"/>
    </source>
</evidence>
<evidence type="ECO:0000259" key="8">
    <source>
        <dbReference type="Pfam" id="PF11967"/>
    </source>
</evidence>
<dbReference type="GO" id="GO:0043590">
    <property type="term" value="C:bacterial nucleoid"/>
    <property type="evidence" value="ECO:0007669"/>
    <property type="project" value="TreeGrafter"/>
</dbReference>
<organism evidence="9 10">
    <name type="scientific">Litorivita pollutaquae</name>
    <dbReference type="NCBI Taxonomy" id="2200892"/>
    <lineage>
        <taxon>Bacteria</taxon>
        <taxon>Pseudomonadati</taxon>
        <taxon>Pseudomonadota</taxon>
        <taxon>Alphaproteobacteria</taxon>
        <taxon>Rhodobacterales</taxon>
        <taxon>Paracoccaceae</taxon>
        <taxon>Litorivita</taxon>
    </lineage>
</organism>
<dbReference type="Gene3D" id="1.20.1440.120">
    <property type="entry name" value="Recombination protein O, C-terminal domain"/>
    <property type="match status" value="1"/>
</dbReference>
<dbReference type="PANTHER" id="PTHR33991:SF1">
    <property type="entry name" value="DNA REPAIR PROTEIN RECO"/>
    <property type="match status" value="1"/>
</dbReference>
<evidence type="ECO:0000256" key="1">
    <source>
        <dbReference type="ARBA" id="ARBA00007452"/>
    </source>
</evidence>
<name>A0A2V4MU21_9RHOB</name>
<dbReference type="Proteomes" id="UP000248012">
    <property type="component" value="Unassembled WGS sequence"/>
</dbReference>
<dbReference type="GO" id="GO:0006310">
    <property type="term" value="P:DNA recombination"/>
    <property type="evidence" value="ECO:0007669"/>
    <property type="project" value="UniProtKB-UniRule"/>
</dbReference>
<evidence type="ECO:0000256" key="3">
    <source>
        <dbReference type="ARBA" id="ARBA00022763"/>
    </source>
</evidence>
<proteinExistence type="inferred from homology"/>
<comment type="caution">
    <text evidence="9">The sequence shown here is derived from an EMBL/GenBank/DDBJ whole genome shotgun (WGS) entry which is preliminary data.</text>
</comment>
<evidence type="ECO:0000313" key="9">
    <source>
        <dbReference type="EMBL" id="PYC49009.1"/>
    </source>
</evidence>
<comment type="function">
    <text evidence="7">Involved in DNA repair and RecF pathway recombination.</text>
</comment>
<dbReference type="InterPro" id="IPR042242">
    <property type="entry name" value="RecO_C"/>
</dbReference>
<dbReference type="GO" id="GO:0006302">
    <property type="term" value="P:double-strand break repair"/>
    <property type="evidence" value="ECO:0007669"/>
    <property type="project" value="TreeGrafter"/>
</dbReference>
<dbReference type="PANTHER" id="PTHR33991">
    <property type="entry name" value="DNA REPAIR PROTEIN RECO"/>
    <property type="match status" value="1"/>
</dbReference>
<evidence type="ECO:0000256" key="6">
    <source>
        <dbReference type="ARBA" id="ARBA00033409"/>
    </source>
</evidence>
<evidence type="ECO:0000256" key="4">
    <source>
        <dbReference type="ARBA" id="ARBA00023172"/>
    </source>
</evidence>